<sequence length="243" mass="25804">MQAAFRQPFPPVLPDPGPSAAQGERPGFIPDGLAAPVAGAQQTPPPRGDDKSQFCQHFVEGDEDNDDEGETRCICGETRECSRSVDLPRPATCPFLLGFFPREAVLRRFDPADIPRCVRTVTAGSTAFAWASRTWTAAPSATTARPADPSSIRTSCRASRKRGEHLSPFSPKGARRARRAPRAQASQNTRLPFPAPSALPLPSPPLPPGPPCPAASLGPGSRAVPRAGCAVFGCQSPEFGRIM</sequence>
<reference evidence="2 3" key="1">
    <citation type="journal article" name="Sci. Rep.">
        <title>Genome-scale phylogenetic analyses confirm Olpidium as the closest living zoosporic fungus to the non-flagellated, terrestrial fungi.</title>
        <authorList>
            <person name="Chang Y."/>
            <person name="Rochon D."/>
            <person name="Sekimoto S."/>
            <person name="Wang Y."/>
            <person name="Chovatia M."/>
            <person name="Sandor L."/>
            <person name="Salamov A."/>
            <person name="Grigoriev I.V."/>
            <person name="Stajich J.E."/>
            <person name="Spatafora J.W."/>
        </authorList>
    </citation>
    <scope>NUCLEOTIDE SEQUENCE [LARGE SCALE GENOMIC DNA]</scope>
    <source>
        <strain evidence="2">S191</strain>
    </source>
</reference>
<dbReference type="EMBL" id="JAEFCI010008095">
    <property type="protein sequence ID" value="KAG5458675.1"/>
    <property type="molecule type" value="Genomic_DNA"/>
</dbReference>
<name>A0A8H8DHK1_9FUNG</name>
<organism evidence="2 3">
    <name type="scientific">Olpidium bornovanus</name>
    <dbReference type="NCBI Taxonomy" id="278681"/>
    <lineage>
        <taxon>Eukaryota</taxon>
        <taxon>Fungi</taxon>
        <taxon>Fungi incertae sedis</taxon>
        <taxon>Olpidiomycota</taxon>
        <taxon>Olpidiomycotina</taxon>
        <taxon>Olpidiomycetes</taxon>
        <taxon>Olpidiales</taxon>
        <taxon>Olpidiaceae</taxon>
        <taxon>Olpidium</taxon>
    </lineage>
</organism>
<dbReference type="AlphaFoldDB" id="A0A8H8DHK1"/>
<feature type="region of interest" description="Disordered" evidence="1">
    <location>
        <begin position="137"/>
        <end position="220"/>
    </location>
</feature>
<comment type="caution">
    <text evidence="2">The sequence shown here is derived from an EMBL/GenBank/DDBJ whole genome shotgun (WGS) entry which is preliminary data.</text>
</comment>
<evidence type="ECO:0000313" key="3">
    <source>
        <dbReference type="Proteomes" id="UP000673691"/>
    </source>
</evidence>
<evidence type="ECO:0000256" key="1">
    <source>
        <dbReference type="SAM" id="MobiDB-lite"/>
    </source>
</evidence>
<feature type="compositionally biased region" description="Pro residues" evidence="1">
    <location>
        <begin position="8"/>
        <end position="17"/>
    </location>
</feature>
<feature type="non-terminal residue" evidence="2">
    <location>
        <position position="243"/>
    </location>
</feature>
<feature type="compositionally biased region" description="Pro residues" evidence="1">
    <location>
        <begin position="193"/>
        <end position="213"/>
    </location>
</feature>
<protein>
    <submittedName>
        <fullName evidence="2">Uncharacterized protein</fullName>
    </submittedName>
</protein>
<gene>
    <name evidence="2" type="ORF">BJ554DRAFT_1057</name>
</gene>
<feature type="region of interest" description="Disordered" evidence="1">
    <location>
        <begin position="1"/>
        <end position="53"/>
    </location>
</feature>
<feature type="compositionally biased region" description="Low complexity" evidence="1">
    <location>
        <begin position="137"/>
        <end position="147"/>
    </location>
</feature>
<accession>A0A8H8DHK1</accession>
<keyword evidence="3" id="KW-1185">Reference proteome</keyword>
<evidence type="ECO:0000313" key="2">
    <source>
        <dbReference type="EMBL" id="KAG5458675.1"/>
    </source>
</evidence>
<proteinExistence type="predicted"/>
<dbReference type="Proteomes" id="UP000673691">
    <property type="component" value="Unassembled WGS sequence"/>
</dbReference>